<evidence type="ECO:0000313" key="4">
    <source>
        <dbReference type="EMBL" id="MEC4720526.1"/>
    </source>
</evidence>
<proteinExistence type="predicted"/>
<dbReference type="CDD" id="cd02440">
    <property type="entry name" value="AdoMet_MTases"/>
    <property type="match status" value="1"/>
</dbReference>
<protein>
    <submittedName>
        <fullName evidence="4">Class I SAM-dependent methyltransferase</fullName>
        <ecNumber evidence="4">2.1.1.-</ecNumber>
    </submittedName>
</protein>
<keyword evidence="5" id="KW-1185">Reference proteome</keyword>
<name>A0ABU6JA56_9BURK</name>
<dbReference type="InterPro" id="IPR029063">
    <property type="entry name" value="SAM-dependent_MTases_sf"/>
</dbReference>
<accession>A0ABU6JA56</accession>
<dbReference type="SUPFAM" id="SSF53335">
    <property type="entry name" value="S-adenosyl-L-methionine-dependent methyltransferases"/>
    <property type="match status" value="1"/>
</dbReference>
<gene>
    <name evidence="4" type="ORF">RY831_15290</name>
</gene>
<keyword evidence="4" id="KW-0808">Transferase</keyword>
<keyword evidence="2" id="KW-0949">S-adenosyl-L-methionine</keyword>
<dbReference type="Pfam" id="PF05175">
    <property type="entry name" value="MTS"/>
    <property type="match status" value="1"/>
</dbReference>
<evidence type="ECO:0000259" key="3">
    <source>
        <dbReference type="Pfam" id="PF05175"/>
    </source>
</evidence>
<reference evidence="4 5" key="1">
    <citation type="submission" date="2023-10" db="EMBL/GenBank/DDBJ databases">
        <title>Noviherbaspirillum sp. CPCC 100848 genome assembly.</title>
        <authorList>
            <person name="Li X.Y."/>
            <person name="Fang X.M."/>
        </authorList>
    </citation>
    <scope>NUCLEOTIDE SEQUENCE [LARGE SCALE GENOMIC DNA]</scope>
    <source>
        <strain evidence="4 5">CPCC 100848</strain>
    </source>
</reference>
<dbReference type="GO" id="GO:0032259">
    <property type="term" value="P:methylation"/>
    <property type="evidence" value="ECO:0007669"/>
    <property type="project" value="UniProtKB-KW"/>
</dbReference>
<dbReference type="PRINTS" id="PR00507">
    <property type="entry name" value="N12N6MTFRASE"/>
</dbReference>
<evidence type="ECO:0000313" key="5">
    <source>
        <dbReference type="Proteomes" id="UP001352263"/>
    </source>
</evidence>
<evidence type="ECO:0000256" key="1">
    <source>
        <dbReference type="ARBA" id="ARBA00022603"/>
    </source>
</evidence>
<dbReference type="GO" id="GO:0008168">
    <property type="term" value="F:methyltransferase activity"/>
    <property type="evidence" value="ECO:0007669"/>
    <property type="project" value="UniProtKB-KW"/>
</dbReference>
<dbReference type="Gene3D" id="3.40.50.150">
    <property type="entry name" value="Vaccinia Virus protein VP39"/>
    <property type="match status" value="1"/>
</dbReference>
<dbReference type="Proteomes" id="UP001352263">
    <property type="component" value="Unassembled WGS sequence"/>
</dbReference>
<dbReference type="EC" id="2.1.1.-" evidence="4"/>
<comment type="caution">
    <text evidence="4">The sequence shown here is derived from an EMBL/GenBank/DDBJ whole genome shotgun (WGS) entry which is preliminary data.</text>
</comment>
<keyword evidence="1 4" id="KW-0489">Methyltransferase</keyword>
<feature type="domain" description="Methyltransferase small" evidence="3">
    <location>
        <begin position="257"/>
        <end position="352"/>
    </location>
</feature>
<sequence length="397" mass="43526">MKNAMQEVYAIKAASAPRYEGYSNSATYCASLYIGQEAKIHHNLAMFANGAGEVDPVKLASYFTSVIVVKDDDERAGVMGRRLFLSYWVEGEVNWVEIAAELSETLSHRRSWPDSAGHASVVMGQAGSTLEFIEVRLGGRAESSTSSLQDPSDLDLGAIGLLSEAEVVGNVVKFHRQLDRSAYAKVDRILRAIGGKWDRRAGGHVFANDPADLIDNVIQTGTYEKPDNHGFFPTPKDLVLNLVREAGIAPGMCILEPSAGIGNIAVELAAITGHENVTTVELQQQNVDVLRTLGFDPVMGDFMDFKTDRRFDAICMNPPFAKQADIKHVLHAWDLLAPGGKLTSIMSGGAAYRQDRRSAEFRDFVRVYGRYYDNPEGSFRSSGTLVRTITVVLHKPL</sequence>
<evidence type="ECO:0000256" key="2">
    <source>
        <dbReference type="ARBA" id="ARBA00022691"/>
    </source>
</evidence>
<dbReference type="InterPro" id="IPR007848">
    <property type="entry name" value="Small_mtfrase_dom"/>
</dbReference>
<dbReference type="RefSeq" id="WP_326507244.1">
    <property type="nucleotide sequence ID" value="NZ_JAWIIV010000011.1"/>
</dbReference>
<organism evidence="4 5">
    <name type="scientific">Noviherbaspirillum album</name>
    <dbReference type="NCBI Taxonomy" id="3080276"/>
    <lineage>
        <taxon>Bacteria</taxon>
        <taxon>Pseudomonadati</taxon>
        <taxon>Pseudomonadota</taxon>
        <taxon>Betaproteobacteria</taxon>
        <taxon>Burkholderiales</taxon>
        <taxon>Oxalobacteraceae</taxon>
        <taxon>Noviherbaspirillum</taxon>
    </lineage>
</organism>
<dbReference type="EMBL" id="JAWIIV010000011">
    <property type="protein sequence ID" value="MEC4720526.1"/>
    <property type="molecule type" value="Genomic_DNA"/>
</dbReference>